<dbReference type="GO" id="GO:0004519">
    <property type="term" value="F:endonuclease activity"/>
    <property type="evidence" value="ECO:0007669"/>
    <property type="project" value="UniProtKB-KW"/>
</dbReference>
<dbReference type="CDD" id="cd00091">
    <property type="entry name" value="NUC"/>
    <property type="match status" value="1"/>
</dbReference>
<feature type="binding site" evidence="2">
    <location>
        <position position="131"/>
    </location>
    <ligand>
        <name>Mg(2+)</name>
        <dbReference type="ChEBI" id="CHEBI:18420"/>
        <note>catalytic</note>
    </ligand>
</feature>
<dbReference type="AlphaFoldDB" id="A0A1H0R9S2"/>
<keyword evidence="5" id="KW-0540">Nuclease</keyword>
<reference evidence="5 6" key="1">
    <citation type="submission" date="2016-10" db="EMBL/GenBank/DDBJ databases">
        <authorList>
            <person name="de Groot N.N."/>
        </authorList>
    </citation>
    <scope>NUCLEOTIDE SEQUENCE [LARGE SCALE GENOMIC DNA]</scope>
    <source>
        <strain evidence="6">P4-7,KCTC 19426,CECT 7604</strain>
    </source>
</reference>
<evidence type="ECO:0000313" key="5">
    <source>
        <dbReference type="EMBL" id="SDP25688.1"/>
    </source>
</evidence>
<dbReference type="SMART" id="SM00477">
    <property type="entry name" value="NUC"/>
    <property type="match status" value="1"/>
</dbReference>
<accession>A0A1H0R9S2</accession>
<dbReference type="GO" id="GO:0003676">
    <property type="term" value="F:nucleic acid binding"/>
    <property type="evidence" value="ECO:0007669"/>
    <property type="project" value="InterPro"/>
</dbReference>
<dbReference type="InterPro" id="IPR040255">
    <property type="entry name" value="Non-specific_endonuclease"/>
</dbReference>
<dbReference type="OrthoDB" id="104542at2"/>
<dbReference type="PANTHER" id="PTHR13966:SF5">
    <property type="entry name" value="ENDONUCLEASE G, MITOCHONDRIAL"/>
    <property type="match status" value="1"/>
</dbReference>
<dbReference type="InterPro" id="IPR001604">
    <property type="entry name" value="Endo_G_ENPP1-like_dom"/>
</dbReference>
<dbReference type="InterPro" id="IPR020821">
    <property type="entry name" value="ENPP1-3/EXOG-like_nuc-like"/>
</dbReference>
<keyword evidence="5" id="KW-0255">Endonuclease</keyword>
<feature type="active site" description="Proton acceptor" evidence="1">
    <location>
        <position position="95"/>
    </location>
</feature>
<dbReference type="Proteomes" id="UP000198741">
    <property type="component" value="Chromosome I"/>
</dbReference>
<dbReference type="Gene3D" id="3.40.570.10">
    <property type="entry name" value="Extracellular Endonuclease, subunit A"/>
    <property type="match status" value="1"/>
</dbReference>
<evidence type="ECO:0000256" key="2">
    <source>
        <dbReference type="PIRSR" id="PIRSR640255-2"/>
    </source>
</evidence>
<dbReference type="PANTHER" id="PTHR13966">
    <property type="entry name" value="ENDONUCLEASE RELATED"/>
    <property type="match status" value="1"/>
</dbReference>
<dbReference type="GO" id="GO:0016787">
    <property type="term" value="F:hydrolase activity"/>
    <property type="evidence" value="ECO:0007669"/>
    <property type="project" value="InterPro"/>
</dbReference>
<keyword evidence="6" id="KW-1185">Reference proteome</keyword>
<sequence length="277" mass="29995">MSGVACAAGFDDGFLGLPAPMPTPAAPTVRLDYLHFTVLFRTDRRLAAVTGVNVHGGLLIEIERKEDVWLLDPRVPAEQQAGPELYVRNDFDRGHMVRRRDPGWGSTADALAANNDTFHYTNAAPQASQLNQSPELWAGLEDYLLVHAATYEQRLSVFTGPVLAADDPAYRGVRVPLRFWKIAAWLQGDHLATAGYVLDQTEMVGPILAAEAGREGAPPPIGAFRTFQVPILDIADLAGSAMPDLIAADVLVAPPVRAEGAARAWIPLHQQSDMMLS</sequence>
<dbReference type="InterPro" id="IPR044925">
    <property type="entry name" value="His-Me_finger_sf"/>
</dbReference>
<feature type="domain" description="DNA/RNA non-specific endonuclease/pyrophosphatase/phosphodiesterase" evidence="4">
    <location>
        <begin position="32"/>
        <end position="245"/>
    </location>
</feature>
<evidence type="ECO:0000313" key="6">
    <source>
        <dbReference type="Proteomes" id="UP000198741"/>
    </source>
</evidence>
<dbReference type="EMBL" id="LT629710">
    <property type="protein sequence ID" value="SDP25688.1"/>
    <property type="molecule type" value="Genomic_DNA"/>
</dbReference>
<dbReference type="STRING" id="1090615.SAMN04515671_3442"/>
<keyword evidence="5" id="KW-0378">Hydrolase</keyword>
<evidence type="ECO:0000259" key="4">
    <source>
        <dbReference type="SMART" id="SM00892"/>
    </source>
</evidence>
<dbReference type="Pfam" id="PF01223">
    <property type="entry name" value="Endonuclease_NS"/>
    <property type="match status" value="1"/>
</dbReference>
<evidence type="ECO:0000259" key="3">
    <source>
        <dbReference type="SMART" id="SM00477"/>
    </source>
</evidence>
<dbReference type="SUPFAM" id="SSF54060">
    <property type="entry name" value="His-Me finger endonucleases"/>
    <property type="match status" value="1"/>
</dbReference>
<feature type="domain" description="ENPP1-3/EXOG-like endonuclease/phosphodiesterase" evidence="3">
    <location>
        <begin position="33"/>
        <end position="249"/>
    </location>
</feature>
<dbReference type="GO" id="GO:0046872">
    <property type="term" value="F:metal ion binding"/>
    <property type="evidence" value="ECO:0007669"/>
    <property type="project" value="UniProtKB-KW"/>
</dbReference>
<evidence type="ECO:0000256" key="1">
    <source>
        <dbReference type="PIRSR" id="PIRSR640255-1"/>
    </source>
</evidence>
<dbReference type="SMART" id="SM00892">
    <property type="entry name" value="Endonuclease_NS"/>
    <property type="match status" value="1"/>
</dbReference>
<keyword evidence="2" id="KW-0479">Metal-binding</keyword>
<organism evidence="5 6">
    <name type="scientific">Nakamurella panacisegetis</name>
    <dbReference type="NCBI Taxonomy" id="1090615"/>
    <lineage>
        <taxon>Bacteria</taxon>
        <taxon>Bacillati</taxon>
        <taxon>Actinomycetota</taxon>
        <taxon>Actinomycetes</taxon>
        <taxon>Nakamurellales</taxon>
        <taxon>Nakamurellaceae</taxon>
        <taxon>Nakamurella</taxon>
    </lineage>
</organism>
<name>A0A1H0R9S2_9ACTN</name>
<proteinExistence type="predicted"/>
<dbReference type="RefSeq" id="WP_090478012.1">
    <property type="nucleotide sequence ID" value="NZ_LT629710.1"/>
</dbReference>
<gene>
    <name evidence="5" type="ORF">SAMN04515671_3442</name>
</gene>
<protein>
    <submittedName>
        <fullName evidence="5">Endonuclease G</fullName>
    </submittedName>
</protein>
<dbReference type="InterPro" id="IPR044929">
    <property type="entry name" value="DNA/RNA_non-sp_Endonuclease_sf"/>
</dbReference>